<keyword evidence="1" id="KW-0328">Glycosyltransferase</keyword>
<sequence length="382" mass="43004">MTQHGRKWDIFCAVVDNFGDIGVCWRLARQLAAEHDIEVRLWVDDLASLQTICPEINPDLSEQTARRVVVRRWEASFPAVAPADVVIEAFGCELPAGYVAAMADAACRPVWVNLEYLSAEIWVEGCHGLPSPHPRLPLTKYFFFPGFSSATGGLLAESGLLERRQAFQSDPEQLARFWQSIGLPQPEATECRVSLFGYENPALQGLLEAWASGVFPVTCLVPEGRMVAGVAAYFGRRELARGELLQRGSLAVHVLPFLEQERYDYLLWACDCNFVRGEDSFVRGQWAVRPFVWHIYPQNEGAHWVKLNAFLDRYCAALPGDAAAALRGLWEAWSRGDGAGEAWPAFWQWREVLEQHAQRWADAQIMHGDLAANLVQFCWKKI</sequence>
<comment type="function">
    <text evidence="3">Protein-arginine rhamnosyltransferase that catalyzes the transfer of a single rhamnose to elongation factor P (EF-P) on 'Lys-32', a modification required for EF-P-dependent rescue of polyproline stalled ribosomes.</text>
</comment>
<evidence type="ECO:0000256" key="6">
    <source>
        <dbReference type="ARBA" id="ARBA00030025"/>
    </source>
</evidence>
<keyword evidence="9" id="KW-1185">Reference proteome</keyword>
<comment type="catalytic activity">
    <reaction evidence="7">
        <text>dTDP-beta-L-rhamnose + L-arginyl-[protein] = N(omega)-(alpha-L-rhamnosyl)-L-arginyl-[protein] + dTDP + H(+)</text>
        <dbReference type="Rhea" id="RHEA:66692"/>
        <dbReference type="Rhea" id="RHEA-COMP:10532"/>
        <dbReference type="Rhea" id="RHEA-COMP:17096"/>
        <dbReference type="ChEBI" id="CHEBI:15378"/>
        <dbReference type="ChEBI" id="CHEBI:29965"/>
        <dbReference type="ChEBI" id="CHEBI:57510"/>
        <dbReference type="ChEBI" id="CHEBI:58369"/>
        <dbReference type="ChEBI" id="CHEBI:167445"/>
    </reaction>
    <physiologicalReaction direction="left-to-right" evidence="7">
        <dbReference type="Rhea" id="RHEA:66693"/>
    </physiologicalReaction>
</comment>
<name>A0A6F8V929_9PROT</name>
<dbReference type="AlphaFoldDB" id="A0A6F8V929"/>
<evidence type="ECO:0000256" key="5">
    <source>
        <dbReference type="ARBA" id="ARBA00024416"/>
    </source>
</evidence>
<dbReference type="PIRSF" id="PIRSF015557">
    <property type="entry name" value="UCP015557"/>
    <property type="match status" value="1"/>
</dbReference>
<evidence type="ECO:0000256" key="4">
    <source>
        <dbReference type="ARBA" id="ARBA00024346"/>
    </source>
</evidence>
<evidence type="ECO:0000313" key="8">
    <source>
        <dbReference type="EMBL" id="BCB26343.1"/>
    </source>
</evidence>
<gene>
    <name evidence="8" type="ORF">SKTS_12290</name>
</gene>
<evidence type="ECO:0000313" key="9">
    <source>
        <dbReference type="Proteomes" id="UP000502260"/>
    </source>
</evidence>
<dbReference type="Proteomes" id="UP000502260">
    <property type="component" value="Chromosome"/>
</dbReference>
<dbReference type="GO" id="GO:0106361">
    <property type="term" value="F:protein-arginine rhamnosyltransferase activity"/>
    <property type="evidence" value="ECO:0007669"/>
    <property type="project" value="InterPro"/>
</dbReference>
<dbReference type="Pfam" id="PF10093">
    <property type="entry name" value="EarP"/>
    <property type="match status" value="1"/>
</dbReference>
<dbReference type="InterPro" id="IPR016633">
    <property type="entry name" value="EarP"/>
</dbReference>
<protein>
    <recommendedName>
        <fullName evidence="5">Protein-arginine rhamnosyltransferase</fullName>
    </recommendedName>
    <alternativeName>
        <fullName evidence="6">EF-P arginine rhamnosyltransferase</fullName>
    </alternativeName>
</protein>
<dbReference type="NCBIfam" id="TIGR03837">
    <property type="entry name" value="efp_Arg_rhamno"/>
    <property type="match status" value="1"/>
</dbReference>
<dbReference type="KEGG" id="slac:SKTS_12290"/>
<reference evidence="9" key="1">
    <citation type="submission" date="2020-03" db="EMBL/GenBank/DDBJ databases">
        <title>Complete genome sequence of sulfur-oxidizing bacterium skT11.</title>
        <authorList>
            <person name="Kanda M."/>
            <person name="Kojima H."/>
            <person name="Fukui M."/>
        </authorList>
    </citation>
    <scope>NUCLEOTIDE SEQUENCE [LARGE SCALE GENOMIC DNA]</scope>
    <source>
        <strain evidence="9">skT11</strain>
    </source>
</reference>
<proteinExistence type="inferred from homology"/>
<accession>A0A6F8V929</accession>
<keyword evidence="2" id="KW-0808">Transferase</keyword>
<dbReference type="RefSeq" id="WP_173061881.1">
    <property type="nucleotide sequence ID" value="NZ_AP022853.1"/>
</dbReference>
<evidence type="ECO:0000256" key="3">
    <source>
        <dbReference type="ARBA" id="ARBA00024303"/>
    </source>
</evidence>
<dbReference type="EMBL" id="AP022853">
    <property type="protein sequence ID" value="BCB26343.1"/>
    <property type="molecule type" value="Genomic_DNA"/>
</dbReference>
<evidence type="ECO:0000256" key="7">
    <source>
        <dbReference type="ARBA" id="ARBA00048472"/>
    </source>
</evidence>
<evidence type="ECO:0000256" key="1">
    <source>
        <dbReference type="ARBA" id="ARBA00022676"/>
    </source>
</evidence>
<comment type="similarity">
    <text evidence="4">Belongs to the glycosyltransferase 104 family.</text>
</comment>
<organism evidence="8 9">
    <name type="scientific">Sulfurimicrobium lacus</name>
    <dbReference type="NCBI Taxonomy" id="2715678"/>
    <lineage>
        <taxon>Bacteria</taxon>
        <taxon>Pseudomonadati</taxon>
        <taxon>Pseudomonadota</taxon>
        <taxon>Betaproteobacteria</taxon>
        <taxon>Nitrosomonadales</taxon>
        <taxon>Sulfuricellaceae</taxon>
        <taxon>Sulfurimicrobium</taxon>
    </lineage>
</organism>
<evidence type="ECO:0000256" key="2">
    <source>
        <dbReference type="ARBA" id="ARBA00022679"/>
    </source>
</evidence>